<dbReference type="PROSITE" id="PS00670">
    <property type="entry name" value="D_2_HYDROXYACID_DH_2"/>
    <property type="match status" value="1"/>
</dbReference>
<dbReference type="KEGG" id="ful:C4N20_08860"/>
<feature type="domain" description="D-isomer specific 2-hydroxyacid dehydrogenase catalytic" evidence="5">
    <location>
        <begin position="4"/>
        <end position="321"/>
    </location>
</feature>
<dbReference type="EMBL" id="LS483487">
    <property type="protein sequence ID" value="SQI99956.1"/>
    <property type="molecule type" value="Genomic_DNA"/>
</dbReference>
<keyword evidence="3" id="KW-0520">NAD</keyword>
<sequence length="327" mass="37039">MKIAFFELRKDEEEILKKLEKEYSVDVVKTEEILTQETLLMAKGCEGISILGHSKLERDLLDMIKEAGIKYISTRIIGYNHIDIEHAKKIGLKICNADYAPNGVADFTIMLILLTIRNYKPAMWRQNVNDYSLSGLMGREIRNLTIGVIGTGKIGGTVIKSLAGFQCKILANSEYESDEIKKYAQYVSMETLYKESDVISLHVPLTDESYHMINEETIDKMKDGVILINAARGELMDIQALIKGIEDQKIGALGLDVIENENGIYHMDRKSDIIQNRDMAYLRQFPNVVLTQHMAFYTDSATESMVRCGVEGLVEFKKKGTYRCEIA</sequence>
<dbReference type="CDD" id="cd12185">
    <property type="entry name" value="HGDH_LDH_like"/>
    <property type="match status" value="1"/>
</dbReference>
<dbReference type="EC" id="1.1.1.28" evidence="7"/>
<proteinExistence type="inferred from homology"/>
<dbReference type="Pfam" id="PF02826">
    <property type="entry name" value="2-Hacid_dh_C"/>
    <property type="match status" value="1"/>
</dbReference>
<evidence type="ECO:0000256" key="3">
    <source>
        <dbReference type="ARBA" id="ARBA00023027"/>
    </source>
</evidence>
<dbReference type="Proteomes" id="UP000249008">
    <property type="component" value="Chromosome 1"/>
</dbReference>
<dbReference type="PANTHER" id="PTHR43026:SF1">
    <property type="entry name" value="2-HYDROXYACID DEHYDROGENASE HOMOLOG 1-RELATED"/>
    <property type="match status" value="1"/>
</dbReference>
<dbReference type="Pfam" id="PF00389">
    <property type="entry name" value="2-Hacid_dh"/>
    <property type="match status" value="1"/>
</dbReference>
<dbReference type="PROSITE" id="PS00671">
    <property type="entry name" value="D_2_HYDROXYACID_DH_3"/>
    <property type="match status" value="1"/>
</dbReference>
<dbReference type="PANTHER" id="PTHR43026">
    <property type="entry name" value="2-HYDROXYACID DEHYDROGENASE HOMOLOG 1-RELATED"/>
    <property type="match status" value="1"/>
</dbReference>
<evidence type="ECO:0000313" key="7">
    <source>
        <dbReference type="EMBL" id="SQI99956.1"/>
    </source>
</evidence>
<dbReference type="GeneID" id="78454919"/>
<dbReference type="InterPro" id="IPR058205">
    <property type="entry name" value="D-LDH-like"/>
</dbReference>
<evidence type="ECO:0000256" key="1">
    <source>
        <dbReference type="ARBA" id="ARBA00005854"/>
    </source>
</evidence>
<dbReference type="SUPFAM" id="SSF52283">
    <property type="entry name" value="Formate/glycerate dehydrogenase catalytic domain-like"/>
    <property type="match status" value="1"/>
</dbReference>
<comment type="similarity">
    <text evidence="1 4">Belongs to the D-isomer specific 2-hydroxyacid dehydrogenase family.</text>
</comment>
<organism evidence="7 8">
    <name type="scientific">Fusobacterium ulcerans</name>
    <dbReference type="NCBI Taxonomy" id="861"/>
    <lineage>
        <taxon>Bacteria</taxon>
        <taxon>Fusobacteriati</taxon>
        <taxon>Fusobacteriota</taxon>
        <taxon>Fusobacteriia</taxon>
        <taxon>Fusobacteriales</taxon>
        <taxon>Fusobacteriaceae</taxon>
        <taxon>Fusobacterium</taxon>
    </lineage>
</organism>
<dbReference type="AlphaFoldDB" id="A0AAX2J848"/>
<dbReference type="InterPro" id="IPR029753">
    <property type="entry name" value="D-isomer_DH_CS"/>
</dbReference>
<evidence type="ECO:0000256" key="4">
    <source>
        <dbReference type="RuleBase" id="RU003719"/>
    </source>
</evidence>
<reference evidence="7 8" key="1">
    <citation type="submission" date="2018-06" db="EMBL/GenBank/DDBJ databases">
        <authorList>
            <consortium name="Pathogen Informatics"/>
            <person name="Doyle S."/>
        </authorList>
    </citation>
    <scope>NUCLEOTIDE SEQUENCE [LARGE SCALE GENOMIC DNA]</scope>
    <source>
        <strain evidence="7 8">NCTC12112</strain>
    </source>
</reference>
<dbReference type="RefSeq" id="WP_005979172.1">
    <property type="nucleotide sequence ID" value="NZ_CABKNW010000004.1"/>
</dbReference>
<evidence type="ECO:0000259" key="6">
    <source>
        <dbReference type="Pfam" id="PF02826"/>
    </source>
</evidence>
<dbReference type="GO" id="GO:0051287">
    <property type="term" value="F:NAD binding"/>
    <property type="evidence" value="ECO:0007669"/>
    <property type="project" value="InterPro"/>
</dbReference>
<evidence type="ECO:0000259" key="5">
    <source>
        <dbReference type="Pfam" id="PF00389"/>
    </source>
</evidence>
<evidence type="ECO:0000313" key="8">
    <source>
        <dbReference type="Proteomes" id="UP000249008"/>
    </source>
</evidence>
<dbReference type="InterPro" id="IPR036291">
    <property type="entry name" value="NAD(P)-bd_dom_sf"/>
</dbReference>
<dbReference type="InterPro" id="IPR006139">
    <property type="entry name" value="D-isomer_2_OHA_DH_cat_dom"/>
</dbReference>
<protein>
    <submittedName>
        <fullName evidence="7">D-lactate dehydrogenase</fullName>
        <ecNumber evidence="7">1.1.1.28</ecNumber>
    </submittedName>
</protein>
<dbReference type="SUPFAM" id="SSF51735">
    <property type="entry name" value="NAD(P)-binding Rossmann-fold domains"/>
    <property type="match status" value="1"/>
</dbReference>
<feature type="domain" description="D-isomer specific 2-hydroxyacid dehydrogenase NAD-binding" evidence="6">
    <location>
        <begin position="109"/>
        <end position="295"/>
    </location>
</feature>
<gene>
    <name evidence="7" type="primary">ldhA_1</name>
    <name evidence="7" type="ORF">NCTC12112_00324</name>
</gene>
<dbReference type="GO" id="GO:0008720">
    <property type="term" value="F:D-lactate dehydrogenase (NAD+) activity"/>
    <property type="evidence" value="ECO:0007669"/>
    <property type="project" value="UniProtKB-EC"/>
</dbReference>
<accession>A0AAX2J848</accession>
<dbReference type="InterPro" id="IPR006140">
    <property type="entry name" value="D-isomer_DH_NAD-bd"/>
</dbReference>
<evidence type="ECO:0000256" key="2">
    <source>
        <dbReference type="ARBA" id="ARBA00023002"/>
    </source>
</evidence>
<dbReference type="Gene3D" id="3.40.50.720">
    <property type="entry name" value="NAD(P)-binding Rossmann-like Domain"/>
    <property type="match status" value="2"/>
</dbReference>
<keyword evidence="2 4" id="KW-0560">Oxidoreductase</keyword>
<name>A0AAX2J848_9FUSO</name>